<feature type="domain" description="Riboflavin kinase" evidence="20">
    <location>
        <begin position="183"/>
        <end position="307"/>
    </location>
</feature>
<dbReference type="PaxDb" id="309799-DICTH_1088"/>
<dbReference type="Pfam" id="PF06574">
    <property type="entry name" value="FAD_syn"/>
    <property type="match status" value="1"/>
</dbReference>
<dbReference type="FunFam" id="2.40.30.30:FF:000003">
    <property type="entry name" value="Riboflavin biosynthesis protein"/>
    <property type="match status" value="1"/>
</dbReference>
<comment type="catalytic activity">
    <reaction evidence="16">
        <text>riboflavin + ATP = FMN + ADP + H(+)</text>
        <dbReference type="Rhea" id="RHEA:14357"/>
        <dbReference type="ChEBI" id="CHEBI:15378"/>
        <dbReference type="ChEBI" id="CHEBI:30616"/>
        <dbReference type="ChEBI" id="CHEBI:57986"/>
        <dbReference type="ChEBI" id="CHEBI:58210"/>
        <dbReference type="ChEBI" id="CHEBI:456216"/>
        <dbReference type="EC" id="2.7.1.26"/>
    </reaction>
</comment>
<evidence type="ECO:0000256" key="5">
    <source>
        <dbReference type="ARBA" id="ARBA00010214"/>
    </source>
</evidence>
<comment type="similarity">
    <text evidence="4 19">Belongs to the cytidylate kinase family. Type 1 subfamily.</text>
</comment>
<dbReference type="GO" id="GO:0006747">
    <property type="term" value="P:FAD biosynthetic process"/>
    <property type="evidence" value="ECO:0007669"/>
    <property type="project" value="UniProtKB-UniPathway"/>
</dbReference>
<dbReference type="PANTHER" id="PTHR22749:SF6">
    <property type="entry name" value="RIBOFLAVIN KINASE"/>
    <property type="match status" value="1"/>
</dbReference>
<comment type="function">
    <text evidence="1">Catalyzes the phosphorylation of riboflavin to FMN followed by the adenylation of FMN to FAD.</text>
</comment>
<dbReference type="NCBIfam" id="TIGR00083">
    <property type="entry name" value="ribF"/>
    <property type="match status" value="1"/>
</dbReference>
<evidence type="ECO:0000256" key="7">
    <source>
        <dbReference type="ARBA" id="ARBA00022643"/>
    </source>
</evidence>
<keyword evidence="22" id="KW-1185">Reference proteome</keyword>
<evidence type="ECO:0000256" key="3">
    <source>
        <dbReference type="ARBA" id="ARBA00005201"/>
    </source>
</evidence>
<dbReference type="GO" id="GO:0009398">
    <property type="term" value="P:FMN biosynthetic process"/>
    <property type="evidence" value="ECO:0007669"/>
    <property type="project" value="UniProtKB-UniPathway"/>
</dbReference>
<dbReference type="GO" id="GO:0006220">
    <property type="term" value="P:pyrimidine nucleotide metabolic process"/>
    <property type="evidence" value="ECO:0007669"/>
    <property type="project" value="UniProtKB-UniRule"/>
</dbReference>
<dbReference type="GO" id="GO:0009231">
    <property type="term" value="P:riboflavin biosynthetic process"/>
    <property type="evidence" value="ECO:0007669"/>
    <property type="project" value="InterPro"/>
</dbReference>
<dbReference type="InterPro" id="IPR002606">
    <property type="entry name" value="Riboflavin_kinase_bac"/>
</dbReference>
<evidence type="ECO:0000256" key="2">
    <source>
        <dbReference type="ARBA" id="ARBA00004726"/>
    </source>
</evidence>
<evidence type="ECO:0000256" key="4">
    <source>
        <dbReference type="ARBA" id="ARBA00009427"/>
    </source>
</evidence>
<organism evidence="21 22">
    <name type="scientific">Dictyoglomus thermophilum (strain ATCC 35947 / DSM 3960 / H-6-12)</name>
    <dbReference type="NCBI Taxonomy" id="309799"/>
    <lineage>
        <taxon>Bacteria</taxon>
        <taxon>Pseudomonadati</taxon>
        <taxon>Dictyoglomota</taxon>
        <taxon>Dictyoglomia</taxon>
        <taxon>Dictyoglomales</taxon>
        <taxon>Dictyoglomaceae</taxon>
        <taxon>Dictyoglomus</taxon>
    </lineage>
</organism>
<evidence type="ECO:0000256" key="1">
    <source>
        <dbReference type="ARBA" id="ARBA00002121"/>
    </source>
</evidence>
<dbReference type="GO" id="GO:0036431">
    <property type="term" value="F:dCMP kinase activity"/>
    <property type="evidence" value="ECO:0007669"/>
    <property type="project" value="InterPro"/>
</dbReference>
<dbReference type="Pfam" id="PF02224">
    <property type="entry name" value="Cytidylate_kin"/>
    <property type="match status" value="1"/>
</dbReference>
<comment type="pathway">
    <text evidence="2">Cofactor biosynthesis; FAD biosynthesis; FAD from FMN: step 1/1.</text>
</comment>
<evidence type="ECO:0000256" key="13">
    <source>
        <dbReference type="ARBA" id="ARBA00022840"/>
    </source>
</evidence>
<dbReference type="Gene3D" id="3.40.50.620">
    <property type="entry name" value="HUPs"/>
    <property type="match status" value="1"/>
</dbReference>
<evidence type="ECO:0000256" key="8">
    <source>
        <dbReference type="ARBA" id="ARBA00022679"/>
    </source>
</evidence>
<comment type="catalytic activity">
    <reaction evidence="18">
        <text>FMN + ATP + H(+) = FAD + diphosphate</text>
        <dbReference type="Rhea" id="RHEA:17237"/>
        <dbReference type="ChEBI" id="CHEBI:15378"/>
        <dbReference type="ChEBI" id="CHEBI:30616"/>
        <dbReference type="ChEBI" id="CHEBI:33019"/>
        <dbReference type="ChEBI" id="CHEBI:57692"/>
        <dbReference type="ChEBI" id="CHEBI:58210"/>
        <dbReference type="EC" id="2.7.7.2"/>
    </reaction>
</comment>
<dbReference type="UniPathway" id="UPA00276">
    <property type="reaction ID" value="UER00406"/>
</dbReference>
<dbReference type="HOGENOM" id="CLU_516524_0_0_0"/>
<dbReference type="InterPro" id="IPR027417">
    <property type="entry name" value="P-loop_NTPase"/>
</dbReference>
<dbReference type="NCBIfam" id="TIGR00017">
    <property type="entry name" value="cmk"/>
    <property type="match status" value="1"/>
</dbReference>
<dbReference type="InterPro" id="IPR014729">
    <property type="entry name" value="Rossmann-like_a/b/a_fold"/>
</dbReference>
<comment type="subcellular location">
    <subcellularLocation>
        <location evidence="19">Cytoplasm</location>
    </subcellularLocation>
</comment>
<keyword evidence="12" id="KW-0274">FAD</keyword>
<keyword evidence="8 19" id="KW-0808">Transferase</keyword>
<evidence type="ECO:0000256" key="9">
    <source>
        <dbReference type="ARBA" id="ARBA00022695"/>
    </source>
</evidence>
<keyword evidence="9 21" id="KW-0548">Nucleotidyltransferase</keyword>
<dbReference type="GO" id="GO:0008531">
    <property type="term" value="F:riboflavin kinase activity"/>
    <property type="evidence" value="ECO:0007669"/>
    <property type="project" value="UniProtKB-EC"/>
</dbReference>
<keyword evidence="13 19" id="KW-0067">ATP-binding</keyword>
<dbReference type="AlphaFoldDB" id="B5YEH9"/>
<keyword evidence="7" id="KW-0288">FMN</keyword>
<dbReference type="SUPFAM" id="SSF52374">
    <property type="entry name" value="Nucleotidylyl transferase"/>
    <property type="match status" value="1"/>
</dbReference>
<evidence type="ECO:0000256" key="16">
    <source>
        <dbReference type="ARBA" id="ARBA00047880"/>
    </source>
</evidence>
<proteinExistence type="inferred from homology"/>
<evidence type="ECO:0000256" key="18">
    <source>
        <dbReference type="ARBA" id="ARBA00049494"/>
    </source>
</evidence>
<dbReference type="Gene3D" id="3.40.50.300">
    <property type="entry name" value="P-loop containing nucleotide triphosphate hydrolases"/>
    <property type="match status" value="1"/>
</dbReference>
<dbReference type="InterPro" id="IPR011994">
    <property type="entry name" value="Cytidylate_kinase_dom"/>
</dbReference>
<evidence type="ECO:0000256" key="12">
    <source>
        <dbReference type="ARBA" id="ARBA00022827"/>
    </source>
</evidence>
<comment type="catalytic activity">
    <reaction evidence="17 19">
        <text>CMP + ATP = CDP + ADP</text>
        <dbReference type="Rhea" id="RHEA:11600"/>
        <dbReference type="ChEBI" id="CHEBI:30616"/>
        <dbReference type="ChEBI" id="CHEBI:58069"/>
        <dbReference type="ChEBI" id="CHEBI:60377"/>
        <dbReference type="ChEBI" id="CHEBI:456216"/>
        <dbReference type="EC" id="2.7.4.25"/>
    </reaction>
</comment>
<dbReference type="GO" id="GO:0003919">
    <property type="term" value="F:FMN adenylyltransferase activity"/>
    <property type="evidence" value="ECO:0007669"/>
    <property type="project" value="UniProtKB-EC"/>
</dbReference>
<dbReference type="KEGG" id="dth:DICTH_1088"/>
<evidence type="ECO:0000313" key="22">
    <source>
        <dbReference type="Proteomes" id="UP000001733"/>
    </source>
</evidence>
<accession>B5YEH9</accession>
<dbReference type="eggNOG" id="COG0283">
    <property type="taxonomic scope" value="Bacteria"/>
</dbReference>
<evidence type="ECO:0000256" key="15">
    <source>
        <dbReference type="ARBA" id="ARBA00047615"/>
    </source>
</evidence>
<dbReference type="EC" id="2.7.4.25" evidence="19"/>
<dbReference type="InterPro" id="IPR003136">
    <property type="entry name" value="Cytidylate_kin"/>
</dbReference>
<evidence type="ECO:0000256" key="14">
    <source>
        <dbReference type="ARBA" id="ARBA00023268"/>
    </source>
</evidence>
<dbReference type="GO" id="GO:0005524">
    <property type="term" value="F:ATP binding"/>
    <property type="evidence" value="ECO:0007669"/>
    <property type="project" value="UniProtKB-UniRule"/>
</dbReference>
<evidence type="ECO:0000259" key="20">
    <source>
        <dbReference type="SMART" id="SM00904"/>
    </source>
</evidence>
<dbReference type="eggNOG" id="COG0196">
    <property type="taxonomic scope" value="Bacteria"/>
</dbReference>
<name>B5YEH9_DICT6</name>
<keyword evidence="19" id="KW-0963">Cytoplasm</keyword>
<dbReference type="CDD" id="cd02064">
    <property type="entry name" value="FAD_synthetase_N"/>
    <property type="match status" value="1"/>
</dbReference>
<sequence>MLGDHIKKIKLNKLEDKKGFAITIGVFDGLHLGHTSIIDELVNTALINNLNSGVITFENAFPQNLKNISSFLLTSDEKLNFFSLKGVDYSFILPFSEEIRSLSPEKFIELLVNTIPISCLCVGSNFFFGKNRSGDVNTLRELGEKYNFNLKIVPLEKEDSNIVSSSYIRNLLLEGKINIANKLLGYKYFINGIVERGDNLGSKIGFPTVNIKYEKEKLIPKTGIYKGKVKVRRDIYNAAIYIGTRPTFGGKETRVEAYILDFNDHLYGEKVEIVLEDYVRSDQKFDSTDKLRAQIQKDLEVIRDLIKEESKVKIITIDGTAGSGKTTIAKFIVQKLDFDYIDSGALYRAVGFIAKEKNLLREDEIVEFLSKNPIRFTFDKNTFRVFISDKELTSLIRTEEIGKYASMIGKMLKVREILTSSQREYLKNVKKGLVLEGRDSGTIVFPNANLKLFVNANINVRAERRAKDLGNISIDEVKKYIIERDKQDINRDIAPLRFPNQGYFIDNSDIGIEEVYDKILSLYLKAL</sequence>
<keyword evidence="6" id="KW-0285">Flavoprotein</keyword>
<reference evidence="21 22" key="1">
    <citation type="journal article" date="2014" name="Genome Announc.">
        <title>Complete Genome Sequence of the Extreme Thermophile Dictyoglomus thermophilum H-6-12.</title>
        <authorList>
            <person name="Coil D.A."/>
            <person name="Badger J.H."/>
            <person name="Forberger H.C."/>
            <person name="Riggs F."/>
            <person name="Madupu R."/>
            <person name="Fedorova N."/>
            <person name="Ward N."/>
            <person name="Robb F.T."/>
            <person name="Eisen J.A."/>
        </authorList>
    </citation>
    <scope>NUCLEOTIDE SEQUENCE [LARGE SCALE GENOMIC DNA]</scope>
    <source>
        <strain evidence="22">ATCC 35947 / DSM 3960 / H-6-12</strain>
    </source>
</reference>
<dbReference type="OrthoDB" id="9803667at2"/>
<dbReference type="InterPro" id="IPR015865">
    <property type="entry name" value="Riboflavin_kinase_bac/euk"/>
</dbReference>
<dbReference type="Proteomes" id="UP000001733">
    <property type="component" value="Chromosome"/>
</dbReference>
<dbReference type="SMART" id="SM00904">
    <property type="entry name" value="Flavokinase"/>
    <property type="match status" value="1"/>
</dbReference>
<dbReference type="InterPro" id="IPR015864">
    <property type="entry name" value="FAD_synthase"/>
</dbReference>
<evidence type="ECO:0000256" key="11">
    <source>
        <dbReference type="ARBA" id="ARBA00022777"/>
    </source>
</evidence>
<comment type="pathway">
    <text evidence="3">Cofactor biosynthesis; FMN biosynthesis; FMN from riboflavin (ATP route): step 1/1.</text>
</comment>
<dbReference type="NCBIfam" id="NF004162">
    <property type="entry name" value="PRK05627.1-5"/>
    <property type="match status" value="1"/>
</dbReference>
<dbReference type="GO" id="GO:0005737">
    <property type="term" value="C:cytoplasm"/>
    <property type="evidence" value="ECO:0007669"/>
    <property type="project" value="UniProtKB-SubCell"/>
</dbReference>
<feature type="binding site" evidence="19">
    <location>
        <begin position="319"/>
        <end position="327"/>
    </location>
    <ligand>
        <name>ATP</name>
        <dbReference type="ChEBI" id="CHEBI:30616"/>
    </ligand>
</feature>
<dbReference type="Pfam" id="PF01687">
    <property type="entry name" value="Flavokinase"/>
    <property type="match status" value="1"/>
</dbReference>
<comment type="catalytic activity">
    <reaction evidence="15 19">
        <text>dCMP + ATP = dCDP + ADP</text>
        <dbReference type="Rhea" id="RHEA:25094"/>
        <dbReference type="ChEBI" id="CHEBI:30616"/>
        <dbReference type="ChEBI" id="CHEBI:57566"/>
        <dbReference type="ChEBI" id="CHEBI:58593"/>
        <dbReference type="ChEBI" id="CHEBI:456216"/>
        <dbReference type="EC" id="2.7.4.25"/>
    </reaction>
</comment>
<gene>
    <name evidence="19" type="primary">cmk</name>
    <name evidence="21" type="ordered locus">DICTH_1088</name>
</gene>
<dbReference type="HAMAP" id="MF_00238">
    <property type="entry name" value="Cytidyl_kinase_type1"/>
    <property type="match status" value="1"/>
</dbReference>
<dbReference type="PANTHER" id="PTHR22749">
    <property type="entry name" value="RIBOFLAVIN KINASE/FMN ADENYLYLTRANSFERASE"/>
    <property type="match status" value="1"/>
</dbReference>
<dbReference type="Gene3D" id="2.40.30.30">
    <property type="entry name" value="Riboflavin kinase-like"/>
    <property type="match status" value="1"/>
</dbReference>
<keyword evidence="11 19" id="KW-0418">Kinase</keyword>
<dbReference type="EMBL" id="CP001146">
    <property type="protein sequence ID" value="ACI19917.1"/>
    <property type="molecule type" value="Genomic_DNA"/>
</dbReference>
<dbReference type="GO" id="GO:0036430">
    <property type="term" value="F:CMP kinase activity"/>
    <property type="evidence" value="ECO:0007669"/>
    <property type="project" value="RHEA"/>
</dbReference>
<comment type="similarity">
    <text evidence="5">Belongs to the RibF family.</text>
</comment>
<dbReference type="SUPFAM" id="SSF52540">
    <property type="entry name" value="P-loop containing nucleoside triphosphate hydrolases"/>
    <property type="match status" value="1"/>
</dbReference>
<dbReference type="UniPathway" id="UPA00277">
    <property type="reaction ID" value="UER00407"/>
</dbReference>
<evidence type="ECO:0000313" key="21">
    <source>
        <dbReference type="EMBL" id="ACI19917.1"/>
    </source>
</evidence>
<protein>
    <recommendedName>
        <fullName evidence="19">Cytidylate kinase</fullName>
        <shortName evidence="19">CK</shortName>
        <ecNumber evidence="19">2.7.4.25</ecNumber>
    </recommendedName>
    <alternativeName>
        <fullName evidence="19">Cytidine monophosphate kinase</fullName>
        <shortName evidence="19">CMP kinase</shortName>
    </alternativeName>
</protein>
<dbReference type="STRING" id="309799.DICTH_1088"/>
<dbReference type="RefSeq" id="WP_012548549.1">
    <property type="nucleotide sequence ID" value="NC_011297.1"/>
</dbReference>
<dbReference type="InterPro" id="IPR023468">
    <property type="entry name" value="Riboflavin_kinase"/>
</dbReference>
<dbReference type="InterPro" id="IPR023465">
    <property type="entry name" value="Riboflavin_kinase_dom_sf"/>
</dbReference>
<evidence type="ECO:0000256" key="17">
    <source>
        <dbReference type="ARBA" id="ARBA00048478"/>
    </source>
</evidence>
<keyword evidence="10 19" id="KW-0547">Nucleotide-binding</keyword>
<dbReference type="CDD" id="cd02020">
    <property type="entry name" value="CMPK"/>
    <property type="match status" value="1"/>
</dbReference>
<keyword evidence="14" id="KW-0511">Multifunctional enzyme</keyword>
<evidence type="ECO:0000256" key="19">
    <source>
        <dbReference type="HAMAP-Rule" id="MF_00238"/>
    </source>
</evidence>
<evidence type="ECO:0000256" key="10">
    <source>
        <dbReference type="ARBA" id="ARBA00022741"/>
    </source>
</evidence>
<dbReference type="SUPFAM" id="SSF82114">
    <property type="entry name" value="Riboflavin kinase-like"/>
    <property type="match status" value="1"/>
</dbReference>
<evidence type="ECO:0000256" key="6">
    <source>
        <dbReference type="ARBA" id="ARBA00022630"/>
    </source>
</evidence>